<evidence type="ECO:0000313" key="2">
    <source>
        <dbReference type="EMBL" id="MDX3037642.1"/>
    </source>
</evidence>
<dbReference type="AlphaFoldDB" id="A0A927KZZ9"/>
<proteinExistence type="predicted"/>
<keyword evidence="4" id="KW-1185">Reference proteome</keyword>
<organism evidence="1 3">
    <name type="scientific">Streptomyces caniscabiei</name>
    <dbReference type="NCBI Taxonomy" id="2746961"/>
    <lineage>
        <taxon>Bacteria</taxon>
        <taxon>Bacillati</taxon>
        <taxon>Actinomycetota</taxon>
        <taxon>Actinomycetes</taxon>
        <taxon>Kitasatosporales</taxon>
        <taxon>Streptomycetaceae</taxon>
        <taxon>Streptomyces</taxon>
    </lineage>
</organism>
<dbReference type="GeneID" id="79930922"/>
<name>A0A927KZZ9_9ACTN</name>
<reference evidence="1" key="1">
    <citation type="submission" date="2020-09" db="EMBL/GenBank/DDBJ databases">
        <title>Streptomyces canutascabiei sp. nov., which causes potato common scab and is distributed across the world.</title>
        <authorList>
            <person name="Nguyen H.P."/>
            <person name="Weisberg A.J."/>
            <person name="Chang J.H."/>
            <person name="Clarke C.R."/>
        </authorList>
    </citation>
    <scope>NUCLEOTIDE SEQUENCE</scope>
    <source>
        <strain evidence="1">ID-01-6.2a</strain>
    </source>
</reference>
<sequence length="58" mass="6194">MRLPGKKQMGLVRIYVAERGRAGTAVIRNVGNWLATPPGMAALTGCQTAVTIINWLGN</sequence>
<gene>
    <name evidence="1" type="ORF">IHE70_06290</name>
    <name evidence="2" type="ORF">PV383_10720</name>
</gene>
<dbReference type="EMBL" id="JARAWJ010000006">
    <property type="protein sequence ID" value="MDX3037642.1"/>
    <property type="molecule type" value="Genomic_DNA"/>
</dbReference>
<dbReference type="Proteomes" id="UP000661025">
    <property type="component" value="Unassembled WGS sequence"/>
</dbReference>
<comment type="caution">
    <text evidence="1">The sequence shown here is derived from an EMBL/GenBank/DDBJ whole genome shotgun (WGS) entry which is preliminary data.</text>
</comment>
<evidence type="ECO:0000313" key="4">
    <source>
        <dbReference type="Proteomes" id="UP001282474"/>
    </source>
</evidence>
<reference evidence="2 4" key="2">
    <citation type="journal article" date="2023" name="Microb. Genom.">
        <title>Mesoterricola silvestris gen. nov., sp. nov., Mesoterricola sediminis sp. nov., Geothrix oryzae sp. nov., Geothrix edaphica sp. nov., Geothrix rubra sp. nov., and Geothrix limicola sp. nov., six novel members of Acidobacteriota isolated from soils.</title>
        <authorList>
            <person name="Weisberg A.J."/>
            <person name="Pearce E."/>
            <person name="Kramer C.G."/>
            <person name="Chang J.H."/>
            <person name="Clarke C.R."/>
        </authorList>
    </citation>
    <scope>NUCLEOTIDE SEQUENCE [LARGE SCALE GENOMIC DNA]</scope>
    <source>
        <strain evidence="2 4">NE20-4-1</strain>
    </source>
</reference>
<evidence type="ECO:0000313" key="3">
    <source>
        <dbReference type="Proteomes" id="UP000661025"/>
    </source>
</evidence>
<protein>
    <submittedName>
        <fullName evidence="1">Uncharacterized protein</fullName>
    </submittedName>
</protein>
<evidence type="ECO:0000313" key="1">
    <source>
        <dbReference type="EMBL" id="MBD9722854.1"/>
    </source>
</evidence>
<dbReference type="RefSeq" id="WP_159056946.1">
    <property type="nucleotide sequence ID" value="NZ_CP119182.1"/>
</dbReference>
<accession>A0A927KZZ9</accession>
<dbReference type="Proteomes" id="UP001282474">
    <property type="component" value="Unassembled WGS sequence"/>
</dbReference>
<dbReference type="EMBL" id="JACYXT010000002">
    <property type="protein sequence ID" value="MBD9722854.1"/>
    <property type="molecule type" value="Genomic_DNA"/>
</dbReference>